<name>A0A5R9FBE4_9BACL</name>
<dbReference type="PROSITE" id="PS50929">
    <property type="entry name" value="ABC_TM1F"/>
    <property type="match status" value="1"/>
</dbReference>
<dbReference type="InterPro" id="IPR036640">
    <property type="entry name" value="ABC1_TM_sf"/>
</dbReference>
<dbReference type="RefSeq" id="WP_138122409.1">
    <property type="nucleotide sequence ID" value="NZ_SWLG01000001.1"/>
</dbReference>
<dbReference type="InterPro" id="IPR003439">
    <property type="entry name" value="ABC_transporter-like_ATP-bd"/>
</dbReference>
<dbReference type="PANTHER" id="PTHR24221:SF430">
    <property type="entry name" value="MULTIDRUG RESISTANCE ABC TRANSPORTER ATP-BINDING_PERMEASE PROTEIN YHEH-RELATED"/>
    <property type="match status" value="1"/>
</dbReference>
<evidence type="ECO:0000259" key="11">
    <source>
        <dbReference type="PROSITE" id="PS50929"/>
    </source>
</evidence>
<comment type="subcellular location">
    <subcellularLocation>
        <location evidence="1">Cell membrane</location>
        <topology evidence="1">Multi-pass membrane protein</topology>
    </subcellularLocation>
</comment>
<dbReference type="PANTHER" id="PTHR24221">
    <property type="entry name" value="ATP-BINDING CASSETTE SUB-FAMILY B"/>
    <property type="match status" value="1"/>
</dbReference>
<dbReference type="InterPro" id="IPR011527">
    <property type="entry name" value="ABC1_TM_dom"/>
</dbReference>
<dbReference type="FunFam" id="3.40.50.300:FF:000287">
    <property type="entry name" value="Multidrug ABC transporter ATP-binding protein"/>
    <property type="match status" value="1"/>
</dbReference>
<comment type="caution">
    <text evidence="12">The sequence shown here is derived from an EMBL/GenBank/DDBJ whole genome shotgun (WGS) entry which is preliminary data.</text>
</comment>
<feature type="transmembrane region" description="Helical" evidence="9">
    <location>
        <begin position="353"/>
        <end position="377"/>
    </location>
</feature>
<sequence length="674" mass="76292">MKRNTGKRLVNYALLFKKQIIIALLLLAVSVATELTGPFIAKTMIDKHILGIEFSWYETSGTEDAVQYNNNYYKRSDHFEPGEEKGKEVRILQVGREYYFIGGPVSFDGERKVADDRLTITKGGRSKGYEAVKLTNDQLLAFYKPQISPLLILIAIYFGLLLIASIFQYGQRYLLQSSANRVIQKMRNDVFAQIQRLPINYFDNLPAGKVVSRITNDTEAIRELYVTVLATFFTSIIYMAGIFIALFLLDVKLAAITLLILPILVVWIIFYRKYASKYNHIIRSRLSDINGMVNESIQGMPIIQAFRRQKETEKEFEELNEDYFAHQNKMLNLNSLTSHNLVNILRNVSFVTLIWYFGGASLGVGSVVSLGVLYAFVDYLNRLFQPVTNMVNQLANLEQALVSADRVFELMDEAGEDVAEGNIPRYKGNVSFEKVWFAYKEGEYVLKDINFEAKHGETVALVGHTGSGKSSIMNLLFRFYDIKEGNILIDGKDIRDTPKQLLRKHMGIVLQDPFLYTGTIATNVSLNDPSISRETVEKALRDVGAEKLLKNLPNGFDEPVIEKGSTLSSGQRQLISFARALAFNPSILILDEATSNIDTETEAVIQEALDVLKKGRTTFIIAHRLSTIKNADTILVLHRGEIVEHGDHDTLMQKKGRYYQMYQLQQGKEVSKAV</sequence>
<dbReference type="GO" id="GO:0005524">
    <property type="term" value="F:ATP binding"/>
    <property type="evidence" value="ECO:0007669"/>
    <property type="project" value="UniProtKB-KW"/>
</dbReference>
<dbReference type="InterPro" id="IPR003593">
    <property type="entry name" value="AAA+_ATPase"/>
</dbReference>
<feature type="transmembrane region" description="Helical" evidence="9">
    <location>
        <begin position="147"/>
        <end position="167"/>
    </location>
</feature>
<evidence type="ECO:0000256" key="9">
    <source>
        <dbReference type="SAM" id="Phobius"/>
    </source>
</evidence>
<evidence type="ECO:0000256" key="8">
    <source>
        <dbReference type="SAM" id="Coils"/>
    </source>
</evidence>
<dbReference type="CDD" id="cd18544">
    <property type="entry name" value="ABC_6TM_TmrA_like"/>
    <property type="match status" value="1"/>
</dbReference>
<dbReference type="PROSITE" id="PS50893">
    <property type="entry name" value="ABC_TRANSPORTER_2"/>
    <property type="match status" value="1"/>
</dbReference>
<keyword evidence="5 12" id="KW-0067">ATP-binding</keyword>
<reference evidence="12 13" key="1">
    <citation type="submission" date="2019-04" db="EMBL/GenBank/DDBJ databases">
        <title>Bacillus caeni sp. nov., a bacterium isolated from mangrove sediment.</title>
        <authorList>
            <person name="Huang H."/>
            <person name="Mo K."/>
            <person name="Hu Y."/>
        </authorList>
    </citation>
    <scope>NUCLEOTIDE SEQUENCE [LARGE SCALE GENOMIC DNA]</scope>
    <source>
        <strain evidence="12 13">HB172195</strain>
    </source>
</reference>
<evidence type="ECO:0000256" key="3">
    <source>
        <dbReference type="ARBA" id="ARBA00022692"/>
    </source>
</evidence>
<dbReference type="Proteomes" id="UP000308230">
    <property type="component" value="Unassembled WGS sequence"/>
</dbReference>
<keyword evidence="7 9" id="KW-0472">Membrane</keyword>
<dbReference type="SMART" id="SM00382">
    <property type="entry name" value="AAA"/>
    <property type="match status" value="1"/>
</dbReference>
<dbReference type="GO" id="GO:0140359">
    <property type="term" value="F:ABC-type transporter activity"/>
    <property type="evidence" value="ECO:0007669"/>
    <property type="project" value="InterPro"/>
</dbReference>
<dbReference type="OrthoDB" id="9770415at2"/>
<dbReference type="SUPFAM" id="SSF52540">
    <property type="entry name" value="P-loop containing nucleoside triphosphate hydrolases"/>
    <property type="match status" value="1"/>
</dbReference>
<evidence type="ECO:0000256" key="6">
    <source>
        <dbReference type="ARBA" id="ARBA00022989"/>
    </source>
</evidence>
<dbReference type="Gene3D" id="1.20.1560.10">
    <property type="entry name" value="ABC transporter type 1, transmembrane domain"/>
    <property type="match status" value="1"/>
</dbReference>
<keyword evidence="8" id="KW-0175">Coiled coil</keyword>
<dbReference type="GO" id="GO:0016887">
    <property type="term" value="F:ATP hydrolysis activity"/>
    <property type="evidence" value="ECO:0007669"/>
    <property type="project" value="InterPro"/>
</dbReference>
<evidence type="ECO:0000259" key="10">
    <source>
        <dbReference type="PROSITE" id="PS50893"/>
    </source>
</evidence>
<evidence type="ECO:0000256" key="4">
    <source>
        <dbReference type="ARBA" id="ARBA00022741"/>
    </source>
</evidence>
<dbReference type="InterPro" id="IPR039421">
    <property type="entry name" value="Type_1_exporter"/>
</dbReference>
<evidence type="ECO:0000256" key="1">
    <source>
        <dbReference type="ARBA" id="ARBA00004651"/>
    </source>
</evidence>
<accession>A0A5R9FBE4</accession>
<feature type="domain" description="ABC transmembrane type-1" evidence="11">
    <location>
        <begin position="21"/>
        <end position="399"/>
    </location>
</feature>
<organism evidence="12 13">
    <name type="scientific">Exobacillus caeni</name>
    <dbReference type="NCBI Taxonomy" id="2574798"/>
    <lineage>
        <taxon>Bacteria</taxon>
        <taxon>Bacillati</taxon>
        <taxon>Bacillota</taxon>
        <taxon>Bacilli</taxon>
        <taxon>Bacillales</taxon>
        <taxon>Guptibacillaceae</taxon>
        <taxon>Exobacillus</taxon>
    </lineage>
</organism>
<dbReference type="InterPro" id="IPR027417">
    <property type="entry name" value="P-loop_NTPase"/>
</dbReference>
<keyword evidence="6 9" id="KW-1133">Transmembrane helix</keyword>
<keyword evidence="2" id="KW-0813">Transport</keyword>
<keyword evidence="3 9" id="KW-0812">Transmembrane</keyword>
<protein>
    <submittedName>
        <fullName evidence="12">ABC transporter ATP-binding protein</fullName>
    </submittedName>
</protein>
<dbReference type="AlphaFoldDB" id="A0A5R9FBE4"/>
<dbReference type="InterPro" id="IPR017871">
    <property type="entry name" value="ABC_transporter-like_CS"/>
</dbReference>
<dbReference type="GO" id="GO:0034040">
    <property type="term" value="F:ATPase-coupled lipid transmembrane transporter activity"/>
    <property type="evidence" value="ECO:0007669"/>
    <property type="project" value="TreeGrafter"/>
</dbReference>
<feature type="transmembrane region" description="Helical" evidence="9">
    <location>
        <begin position="224"/>
        <end position="247"/>
    </location>
</feature>
<dbReference type="GO" id="GO:0005886">
    <property type="term" value="C:plasma membrane"/>
    <property type="evidence" value="ECO:0007669"/>
    <property type="project" value="UniProtKB-SubCell"/>
</dbReference>
<feature type="domain" description="ABC transporter" evidence="10">
    <location>
        <begin position="430"/>
        <end position="664"/>
    </location>
</feature>
<evidence type="ECO:0000256" key="7">
    <source>
        <dbReference type="ARBA" id="ARBA00023136"/>
    </source>
</evidence>
<dbReference type="EMBL" id="SWLG01000001">
    <property type="protein sequence ID" value="TLS38998.1"/>
    <property type="molecule type" value="Genomic_DNA"/>
</dbReference>
<dbReference type="PROSITE" id="PS00211">
    <property type="entry name" value="ABC_TRANSPORTER_1"/>
    <property type="match status" value="1"/>
</dbReference>
<dbReference type="SUPFAM" id="SSF90123">
    <property type="entry name" value="ABC transporter transmembrane region"/>
    <property type="match status" value="1"/>
</dbReference>
<dbReference type="Pfam" id="PF00005">
    <property type="entry name" value="ABC_tran"/>
    <property type="match status" value="1"/>
</dbReference>
<evidence type="ECO:0000256" key="2">
    <source>
        <dbReference type="ARBA" id="ARBA00022448"/>
    </source>
</evidence>
<feature type="transmembrane region" description="Helical" evidence="9">
    <location>
        <begin position="253"/>
        <end position="271"/>
    </location>
</feature>
<dbReference type="Gene3D" id="3.40.50.300">
    <property type="entry name" value="P-loop containing nucleotide triphosphate hydrolases"/>
    <property type="match status" value="1"/>
</dbReference>
<keyword evidence="4" id="KW-0547">Nucleotide-binding</keyword>
<dbReference type="CDD" id="cd03254">
    <property type="entry name" value="ABCC_Glucan_exporter_like"/>
    <property type="match status" value="1"/>
</dbReference>
<dbReference type="Pfam" id="PF00664">
    <property type="entry name" value="ABC_membrane"/>
    <property type="match status" value="1"/>
</dbReference>
<gene>
    <name evidence="12" type="ORF">FCL54_01420</name>
</gene>
<evidence type="ECO:0000313" key="12">
    <source>
        <dbReference type="EMBL" id="TLS38998.1"/>
    </source>
</evidence>
<feature type="coiled-coil region" evidence="8">
    <location>
        <begin position="302"/>
        <end position="329"/>
    </location>
</feature>
<evidence type="ECO:0000256" key="5">
    <source>
        <dbReference type="ARBA" id="ARBA00022840"/>
    </source>
</evidence>
<evidence type="ECO:0000313" key="13">
    <source>
        <dbReference type="Proteomes" id="UP000308230"/>
    </source>
</evidence>
<proteinExistence type="predicted"/>
<keyword evidence="13" id="KW-1185">Reference proteome</keyword>
<feature type="transmembrane region" description="Helical" evidence="9">
    <location>
        <begin position="20"/>
        <end position="41"/>
    </location>
</feature>